<keyword evidence="2" id="KW-1185">Reference proteome</keyword>
<proteinExistence type="predicted"/>
<comment type="caution">
    <text evidence="1">The sequence shown here is derived from an EMBL/GenBank/DDBJ whole genome shotgun (WGS) entry which is preliminary data.</text>
</comment>
<evidence type="ECO:0000313" key="1">
    <source>
        <dbReference type="EMBL" id="CAG8538176.1"/>
    </source>
</evidence>
<protein>
    <submittedName>
        <fullName evidence="1">33728_t:CDS:1</fullName>
    </submittedName>
</protein>
<accession>A0ACA9LLK8</accession>
<gene>
    <name evidence="1" type="ORF">RPERSI_LOCUS3436</name>
</gene>
<evidence type="ECO:0000313" key="2">
    <source>
        <dbReference type="Proteomes" id="UP000789920"/>
    </source>
</evidence>
<dbReference type="Proteomes" id="UP000789920">
    <property type="component" value="Unassembled WGS sequence"/>
</dbReference>
<feature type="non-terminal residue" evidence="1">
    <location>
        <position position="96"/>
    </location>
</feature>
<organism evidence="1 2">
    <name type="scientific">Racocetra persica</name>
    <dbReference type="NCBI Taxonomy" id="160502"/>
    <lineage>
        <taxon>Eukaryota</taxon>
        <taxon>Fungi</taxon>
        <taxon>Fungi incertae sedis</taxon>
        <taxon>Mucoromycota</taxon>
        <taxon>Glomeromycotina</taxon>
        <taxon>Glomeromycetes</taxon>
        <taxon>Diversisporales</taxon>
        <taxon>Gigasporaceae</taxon>
        <taxon>Racocetra</taxon>
    </lineage>
</organism>
<name>A0ACA9LLK8_9GLOM</name>
<sequence length="96" mass="10870">MEEASRQRKERLAATRKRKLASSKSEEQASEEQASEEQASEEQAVEDSNTVKKPVLKFRNYTPANEEIKVAAKIHIATPNDLGETLEKNVDRITKE</sequence>
<reference evidence="1" key="1">
    <citation type="submission" date="2021-06" db="EMBL/GenBank/DDBJ databases">
        <authorList>
            <person name="Kallberg Y."/>
            <person name="Tangrot J."/>
            <person name="Rosling A."/>
        </authorList>
    </citation>
    <scope>NUCLEOTIDE SEQUENCE</scope>
    <source>
        <strain evidence="1">MA461A</strain>
    </source>
</reference>
<dbReference type="EMBL" id="CAJVQC010004259">
    <property type="protein sequence ID" value="CAG8538176.1"/>
    <property type="molecule type" value="Genomic_DNA"/>
</dbReference>